<dbReference type="InterPro" id="IPR007922">
    <property type="entry name" value="DciA-like"/>
</dbReference>
<evidence type="ECO:0008006" key="4">
    <source>
        <dbReference type="Google" id="ProtNLM"/>
    </source>
</evidence>
<accession>A0ABN1BLR5</accession>
<evidence type="ECO:0000313" key="3">
    <source>
        <dbReference type="Proteomes" id="UP001500909"/>
    </source>
</evidence>
<feature type="region of interest" description="Disordered" evidence="1">
    <location>
        <begin position="210"/>
        <end position="259"/>
    </location>
</feature>
<gene>
    <name evidence="2" type="ORF">GCM10010361_77860</name>
</gene>
<comment type="caution">
    <text evidence="2">The sequence shown here is derived from an EMBL/GenBank/DDBJ whole genome shotgun (WGS) entry which is preliminary data.</text>
</comment>
<feature type="compositionally biased region" description="Low complexity" evidence="1">
    <location>
        <begin position="23"/>
        <end position="32"/>
    </location>
</feature>
<reference evidence="2 3" key="1">
    <citation type="journal article" date="2019" name="Int. J. Syst. Evol. Microbiol.">
        <title>The Global Catalogue of Microorganisms (GCM) 10K type strain sequencing project: providing services to taxonomists for standard genome sequencing and annotation.</title>
        <authorList>
            <consortium name="The Broad Institute Genomics Platform"/>
            <consortium name="The Broad Institute Genome Sequencing Center for Infectious Disease"/>
            <person name="Wu L."/>
            <person name="Ma J."/>
        </authorList>
    </citation>
    <scope>NUCLEOTIDE SEQUENCE [LARGE SCALE GENOMIC DNA]</scope>
    <source>
        <strain evidence="2 3">JCM 4805</strain>
    </source>
</reference>
<dbReference type="Proteomes" id="UP001500909">
    <property type="component" value="Unassembled WGS sequence"/>
</dbReference>
<dbReference type="Pfam" id="PF05258">
    <property type="entry name" value="DciA"/>
    <property type="match status" value="1"/>
</dbReference>
<feature type="compositionally biased region" description="Basic residues" evidence="1">
    <location>
        <begin position="33"/>
        <end position="43"/>
    </location>
</feature>
<evidence type="ECO:0000313" key="2">
    <source>
        <dbReference type="EMBL" id="GAA0500807.1"/>
    </source>
</evidence>
<organism evidence="2 3">
    <name type="scientific">Streptomyces olivaceiscleroticus</name>
    <dbReference type="NCBI Taxonomy" id="68245"/>
    <lineage>
        <taxon>Bacteria</taxon>
        <taxon>Bacillati</taxon>
        <taxon>Actinomycetota</taxon>
        <taxon>Actinomycetes</taxon>
        <taxon>Kitasatosporales</taxon>
        <taxon>Streptomycetaceae</taxon>
        <taxon>Streptomyces</taxon>
    </lineage>
</organism>
<dbReference type="EMBL" id="BAAABY010000070">
    <property type="protein sequence ID" value="GAA0500807.1"/>
    <property type="molecule type" value="Genomic_DNA"/>
</dbReference>
<dbReference type="RefSeq" id="WP_346100413.1">
    <property type="nucleotide sequence ID" value="NZ_BAAABY010000070.1"/>
</dbReference>
<proteinExistence type="predicted"/>
<sequence>MSDTPEPSGKDLARLALARYKATAKTAPATKATGRRNSRKRVRAQYGDGRDPIGLGAVLDQLKTDEEWKTGVAAGSLTDQWPELCPELVGKVAPERFDPATGRLDLRPASPAFATQLRLLGQQLVGRLQSKGAPVRSIRVLSPGRIQTAAATSAVLEERPAEPGPVKTREVASAGYRAALAAHQAHAVTDHGDPQMLAAIAAAAARPPLLREPEPADVTELGATQKAKAADTHARALAEARKQKASRAPALPTAFQRTA</sequence>
<feature type="compositionally biased region" description="Basic and acidic residues" evidence="1">
    <location>
        <begin position="228"/>
        <end position="242"/>
    </location>
</feature>
<evidence type="ECO:0000256" key="1">
    <source>
        <dbReference type="SAM" id="MobiDB-lite"/>
    </source>
</evidence>
<protein>
    <recommendedName>
        <fullName evidence="4">DUF721 domain-containing protein</fullName>
    </recommendedName>
</protein>
<feature type="region of interest" description="Disordered" evidence="1">
    <location>
        <begin position="23"/>
        <end position="49"/>
    </location>
</feature>
<name>A0ABN1BLR5_9ACTN</name>
<keyword evidence="3" id="KW-1185">Reference proteome</keyword>